<evidence type="ECO:0008006" key="3">
    <source>
        <dbReference type="Google" id="ProtNLM"/>
    </source>
</evidence>
<keyword evidence="2" id="KW-1185">Reference proteome</keyword>
<name>A0ABW3FLE8_9PSEU</name>
<proteinExistence type="predicted"/>
<reference evidence="2" key="1">
    <citation type="journal article" date="2019" name="Int. J. Syst. Evol. Microbiol.">
        <title>The Global Catalogue of Microorganisms (GCM) 10K type strain sequencing project: providing services to taxonomists for standard genome sequencing and annotation.</title>
        <authorList>
            <consortium name="The Broad Institute Genomics Platform"/>
            <consortium name="The Broad Institute Genome Sequencing Center for Infectious Disease"/>
            <person name="Wu L."/>
            <person name="Ma J."/>
        </authorList>
    </citation>
    <scope>NUCLEOTIDE SEQUENCE [LARGE SCALE GENOMIC DNA]</scope>
    <source>
        <strain evidence="2">CCUG 56401</strain>
    </source>
</reference>
<dbReference type="Proteomes" id="UP001597018">
    <property type="component" value="Unassembled WGS sequence"/>
</dbReference>
<evidence type="ECO:0000313" key="1">
    <source>
        <dbReference type="EMBL" id="MFD0918784.1"/>
    </source>
</evidence>
<organism evidence="1 2">
    <name type="scientific">Saccharopolyspora rosea</name>
    <dbReference type="NCBI Taxonomy" id="524884"/>
    <lineage>
        <taxon>Bacteria</taxon>
        <taxon>Bacillati</taxon>
        <taxon>Actinomycetota</taxon>
        <taxon>Actinomycetes</taxon>
        <taxon>Pseudonocardiales</taxon>
        <taxon>Pseudonocardiaceae</taxon>
        <taxon>Saccharopolyspora</taxon>
    </lineage>
</organism>
<dbReference type="EMBL" id="JBHTIW010000002">
    <property type="protein sequence ID" value="MFD0918784.1"/>
    <property type="molecule type" value="Genomic_DNA"/>
</dbReference>
<dbReference type="Gene3D" id="1.10.287.1060">
    <property type="entry name" value="ESAT-6-like"/>
    <property type="match status" value="1"/>
</dbReference>
<accession>A0ABW3FLE8</accession>
<sequence>MTAPLEPFPEDKAALVLEYAEKLGQAAVAKIIDTIRDLFGHPEHVDPRVDAWGLHAKKAIDKSLESITNARADLKAYWSGSAYDSFSVYVDHLEKVFTAAADVFGRMSDHLQDIAATMTDLYNSALTFLINCAATIVEMTGGIIAGIKEALFGVAEPIANAIANFIRDAGDVVTQVNTTISEYRRTGQDLKQEITDLKVPETIPESSVDVGGWDVRERK</sequence>
<gene>
    <name evidence="1" type="ORF">ACFQ16_03420</name>
</gene>
<dbReference type="RefSeq" id="WP_263250570.1">
    <property type="nucleotide sequence ID" value="NZ_BAABLT010000033.1"/>
</dbReference>
<dbReference type="SUPFAM" id="SSF140453">
    <property type="entry name" value="EsxAB dimer-like"/>
    <property type="match status" value="1"/>
</dbReference>
<dbReference type="InterPro" id="IPR036689">
    <property type="entry name" value="ESAT-6-like_sf"/>
</dbReference>
<protein>
    <recommendedName>
        <fullName evidence="3">WXG100 family type VII secretion target</fullName>
    </recommendedName>
</protein>
<comment type="caution">
    <text evidence="1">The sequence shown here is derived from an EMBL/GenBank/DDBJ whole genome shotgun (WGS) entry which is preliminary data.</text>
</comment>
<evidence type="ECO:0000313" key="2">
    <source>
        <dbReference type="Proteomes" id="UP001597018"/>
    </source>
</evidence>